<protein>
    <submittedName>
        <fullName evidence="1">CSON015372 protein</fullName>
    </submittedName>
</protein>
<reference evidence="1" key="1">
    <citation type="submission" date="2018-07" db="EMBL/GenBank/DDBJ databases">
        <authorList>
            <person name="Quirk P.G."/>
            <person name="Krulwich T.A."/>
        </authorList>
    </citation>
    <scope>NUCLEOTIDE SEQUENCE</scope>
</reference>
<dbReference type="EMBL" id="UFQT01000096">
    <property type="protein sequence ID" value="SSX19741.1"/>
    <property type="molecule type" value="Genomic_DNA"/>
</dbReference>
<name>A0A336LRZ9_CULSO</name>
<proteinExistence type="predicted"/>
<sequence length="891" mass="103749">MTLNFKGKLYSEIMDICSDGGTMENCDEFREIQSILNTANDFVKDFSKIKFKGGNERYIKEISTRLGSYLKRAGLAQDSDKKLLVLNQEKIRQIVWLLMLNSKHEYMFSMEDDPNISHCLNTLPQLTPCLFLETLWNLNLDQFLYEIIAYSSSWLISPWLDDILESLRTMEAFILLERVQNLLKFVLIHIKMLTLNKKIDSNSKEKYYEKFTDFIAALLCHFNSPPGELEKWSSMKKHKYYGFSMLYLLNMSIDGLTKYGSQKMPDWNKTLYLFYKIKVDKKKLVVKTEHNTENDDKIDEICNILLNTLENMTMLIDSNIFIDWFEIDFPDPRHLDDEYTLQNMITHSAAELIEIQWKSVSFEHDVFNKLKSIQTPRESAEKFAKELKLGDLIEKLDNYKILEEKDALALFNEFISRGIIYNNEECLDTLMTCKSLIGYDQFEVIIKTVEMEEEIEEICQEKLGAILSDVIDSMKIEDLQKFLIRNASYFSKSYKNITFNCDIEEFCYDISNQSTKFLQIVVKQPKQSLEITSDMIKNTQKFHRDVQTQIIANYFIMLEMLPPIWPQVLNIFMRILNSVISQELPDTKGLVYFFTRLYKTSIISKESFIKDFVVQNIVQKNNESDTHRLMNASQILLSILNLDSNGLSEFLPMLLVGFGLVLDNLRENLARHGNSARALLDTVTTVVYKLVKSFQPIATKDAKSFIQQQLKSVQPLTQFYFQRLYMEKDQAPPQLEYFLHPNGFNSLQKRIITANFCEYLIKCTRKEILLLAKDDTNRHLFTDAMLVIVMTMPDQSFTLEFGLKNYSHIFQDMVNDDALPNESQLTLLKGVVNIICALPEAQKEVFAYGILSFLKKLIGKLLAGKPNMKTVIEKELLKTKISIMTPELLFQ</sequence>
<evidence type="ECO:0000313" key="1">
    <source>
        <dbReference type="EMBL" id="SSX19741.1"/>
    </source>
</evidence>
<gene>
    <name evidence="1" type="primary">CSON015372</name>
</gene>
<accession>A0A336LRZ9</accession>
<dbReference type="AlphaFoldDB" id="A0A336LRZ9"/>
<dbReference type="OMA" id="MKETEWL"/>
<organism evidence="1">
    <name type="scientific">Culicoides sonorensis</name>
    <name type="common">Biting midge</name>
    <dbReference type="NCBI Taxonomy" id="179676"/>
    <lineage>
        <taxon>Eukaryota</taxon>
        <taxon>Metazoa</taxon>
        <taxon>Ecdysozoa</taxon>
        <taxon>Arthropoda</taxon>
        <taxon>Hexapoda</taxon>
        <taxon>Insecta</taxon>
        <taxon>Pterygota</taxon>
        <taxon>Neoptera</taxon>
        <taxon>Endopterygota</taxon>
        <taxon>Diptera</taxon>
        <taxon>Nematocera</taxon>
        <taxon>Chironomoidea</taxon>
        <taxon>Ceratopogonidae</taxon>
        <taxon>Ceratopogoninae</taxon>
        <taxon>Culicoides</taxon>
        <taxon>Monoculicoides</taxon>
    </lineage>
</organism>
<dbReference type="VEuPathDB" id="VectorBase:CSON015372"/>